<evidence type="ECO:0000256" key="4">
    <source>
        <dbReference type="ARBA" id="ARBA00022989"/>
    </source>
</evidence>
<organism evidence="8 9">
    <name type="scientific">Salicibibacter kimchii</name>
    <dbReference type="NCBI Taxonomy" id="2099786"/>
    <lineage>
        <taxon>Bacteria</taxon>
        <taxon>Bacillati</taxon>
        <taxon>Bacillota</taxon>
        <taxon>Bacilli</taxon>
        <taxon>Bacillales</taxon>
        <taxon>Bacillaceae</taxon>
        <taxon>Salicibibacter</taxon>
    </lineage>
</organism>
<comment type="subcellular location">
    <subcellularLocation>
        <location evidence="1">Membrane</location>
        <topology evidence="1">Multi-pass membrane protein</topology>
    </subcellularLocation>
</comment>
<dbReference type="AlphaFoldDB" id="A0A345C3E9"/>
<evidence type="ECO:0000256" key="3">
    <source>
        <dbReference type="ARBA" id="ARBA00022692"/>
    </source>
</evidence>
<reference evidence="8 9" key="1">
    <citation type="journal article" date="2018" name="J. Microbiol.">
        <title>Salicibibacter kimchii gen. nov., sp. nov., a moderately halophilic and alkalitolerant bacterium in the family Bacillaceae, isolated from kimchi.</title>
        <authorList>
            <person name="Jang J.Y."/>
            <person name="Oh Y.J."/>
            <person name="Lim S.K."/>
            <person name="Park H.K."/>
            <person name="Lee C."/>
            <person name="Kim J.Y."/>
            <person name="Lee M.A."/>
            <person name="Choi H.J."/>
        </authorList>
    </citation>
    <scope>NUCLEOTIDE SEQUENCE [LARGE SCALE GENOMIC DNA]</scope>
    <source>
        <strain evidence="8 9">NKC1-1</strain>
    </source>
</reference>
<dbReference type="InterPro" id="IPR003834">
    <property type="entry name" value="Cyt_c_assmbl_TM_dom"/>
</dbReference>
<dbReference type="GO" id="GO:0016020">
    <property type="term" value="C:membrane"/>
    <property type="evidence" value="ECO:0007669"/>
    <property type="project" value="UniProtKB-SubCell"/>
</dbReference>
<evidence type="ECO:0000256" key="1">
    <source>
        <dbReference type="ARBA" id="ARBA00004141"/>
    </source>
</evidence>
<feature type="domain" description="Cytochrome C biogenesis protein transmembrane" evidence="7">
    <location>
        <begin position="6"/>
        <end position="221"/>
    </location>
</feature>
<dbReference type="Pfam" id="PF02683">
    <property type="entry name" value="DsbD_TM"/>
    <property type="match status" value="1"/>
</dbReference>
<accession>A0A345C3E9</accession>
<feature type="transmembrane region" description="Helical" evidence="6">
    <location>
        <begin position="127"/>
        <end position="156"/>
    </location>
</feature>
<keyword evidence="5 6" id="KW-0472">Membrane</keyword>
<feature type="transmembrane region" description="Helical" evidence="6">
    <location>
        <begin position="209"/>
        <end position="232"/>
    </location>
</feature>
<keyword evidence="3 6" id="KW-0812">Transmembrane</keyword>
<evidence type="ECO:0000256" key="5">
    <source>
        <dbReference type="ARBA" id="ARBA00023136"/>
    </source>
</evidence>
<feature type="transmembrane region" description="Helical" evidence="6">
    <location>
        <begin position="168"/>
        <end position="188"/>
    </location>
</feature>
<evidence type="ECO:0000313" key="8">
    <source>
        <dbReference type="EMBL" id="AXF57730.1"/>
    </source>
</evidence>
<dbReference type="InterPro" id="IPR051790">
    <property type="entry name" value="Cytochrome_c-biogenesis_DsbD"/>
</dbReference>
<feature type="transmembrane region" description="Helical" evidence="6">
    <location>
        <begin position="88"/>
        <end position="107"/>
    </location>
</feature>
<dbReference type="EMBL" id="CP031092">
    <property type="protein sequence ID" value="AXF57730.1"/>
    <property type="molecule type" value="Genomic_DNA"/>
</dbReference>
<dbReference type="PANTHER" id="PTHR31272">
    <property type="entry name" value="CYTOCHROME C-TYPE BIOGENESIS PROTEIN HI_1454-RELATED"/>
    <property type="match status" value="1"/>
</dbReference>
<dbReference type="OrthoDB" id="9803065at2"/>
<dbReference type="KEGG" id="rue:DT065_18305"/>
<dbReference type="RefSeq" id="WP_114375817.1">
    <property type="nucleotide sequence ID" value="NZ_CP031092.1"/>
</dbReference>
<keyword evidence="9" id="KW-1185">Reference proteome</keyword>
<feature type="transmembrane region" description="Helical" evidence="6">
    <location>
        <begin position="6"/>
        <end position="33"/>
    </location>
</feature>
<protein>
    <submittedName>
        <fullName evidence="8">Cytochrome c biogenesis protein CcdA</fullName>
    </submittedName>
</protein>
<dbReference type="PANTHER" id="PTHR31272:SF4">
    <property type="entry name" value="CYTOCHROME C-TYPE BIOGENESIS PROTEIN HI_1454-RELATED"/>
    <property type="match status" value="1"/>
</dbReference>
<evidence type="ECO:0000256" key="2">
    <source>
        <dbReference type="ARBA" id="ARBA00006143"/>
    </source>
</evidence>
<sequence length="239" mass="25337">MDDISLGVALLAGLVSFFSPCIFPLVPAFLAQLTGTDISNGAVNANRQIILSRSLGFIAGFTAIFLLMGASATLIGEWFQMYSGALEQIGGIIIVLFGLQMSGIISLRSLMTEKRIGNKSPKKAKSFLGSVAFGVVFAAGWTPCIGVVLGSILAIASTEGSMLAGSGMLFVYSMGLGIPFLAVSLIYARSLNKLSRLNRFLPKVQQIGGVIMILFGILMFSGYFQVISSYLARISPGWL</sequence>
<evidence type="ECO:0000259" key="7">
    <source>
        <dbReference type="Pfam" id="PF02683"/>
    </source>
</evidence>
<evidence type="ECO:0000256" key="6">
    <source>
        <dbReference type="SAM" id="Phobius"/>
    </source>
</evidence>
<gene>
    <name evidence="8" type="ORF">DT065_18305</name>
</gene>
<dbReference type="Proteomes" id="UP000252100">
    <property type="component" value="Chromosome"/>
</dbReference>
<proteinExistence type="inferred from homology"/>
<keyword evidence="4 6" id="KW-1133">Transmembrane helix</keyword>
<comment type="similarity">
    <text evidence="2">Belongs to the DsbD family.</text>
</comment>
<feature type="transmembrane region" description="Helical" evidence="6">
    <location>
        <begin position="54"/>
        <end position="76"/>
    </location>
</feature>
<dbReference type="GO" id="GO:0017004">
    <property type="term" value="P:cytochrome complex assembly"/>
    <property type="evidence" value="ECO:0007669"/>
    <property type="project" value="InterPro"/>
</dbReference>
<name>A0A345C3E9_9BACI</name>
<evidence type="ECO:0000313" key="9">
    <source>
        <dbReference type="Proteomes" id="UP000252100"/>
    </source>
</evidence>